<dbReference type="GO" id="GO:0008017">
    <property type="term" value="F:microtubule binding"/>
    <property type="evidence" value="ECO:0007669"/>
    <property type="project" value="InterPro"/>
</dbReference>
<proteinExistence type="inferred from homology"/>
<evidence type="ECO:0000259" key="8">
    <source>
        <dbReference type="PROSITE" id="PS50067"/>
    </source>
</evidence>
<keyword evidence="3" id="KW-0547">Nucleotide-binding</keyword>
<dbReference type="Gene3D" id="3.40.850.10">
    <property type="entry name" value="Kinesin motor domain"/>
    <property type="match status" value="1"/>
</dbReference>
<comment type="similarity">
    <text evidence="7">Belongs to the TRAFAC class myosin-kinesin ATPase superfamily. Kinesin family.</text>
</comment>
<evidence type="ECO:0000256" key="7">
    <source>
        <dbReference type="PROSITE-ProRule" id="PRU00283"/>
    </source>
</evidence>
<evidence type="ECO:0000256" key="2">
    <source>
        <dbReference type="ARBA" id="ARBA00022490"/>
    </source>
</evidence>
<dbReference type="GO" id="GO:0007052">
    <property type="term" value="P:mitotic spindle organization"/>
    <property type="evidence" value="ECO:0007669"/>
    <property type="project" value="TreeGrafter"/>
</dbReference>
<protein>
    <submittedName>
        <fullName evidence="9">Kinesin motor domain-containing protein</fullName>
    </submittedName>
</protein>
<dbReference type="GO" id="GO:0005875">
    <property type="term" value="C:microtubule associated complex"/>
    <property type="evidence" value="ECO:0007669"/>
    <property type="project" value="TreeGrafter"/>
</dbReference>
<dbReference type="PANTHER" id="PTHR47969">
    <property type="entry name" value="CHROMOSOME-ASSOCIATED KINESIN KIF4A-RELATED"/>
    <property type="match status" value="1"/>
</dbReference>
<evidence type="ECO:0000256" key="5">
    <source>
        <dbReference type="ARBA" id="ARBA00023054"/>
    </source>
</evidence>
<evidence type="ECO:0000313" key="9">
    <source>
        <dbReference type="WBParaSite" id="SCUD_0001870801-mRNA-1"/>
    </source>
</evidence>
<feature type="domain" description="Kinesin motor" evidence="8">
    <location>
        <begin position="57"/>
        <end position="132"/>
    </location>
</feature>
<comment type="subcellular location">
    <subcellularLocation>
        <location evidence="1">Cytoplasm</location>
        <location evidence="1">Cytoskeleton</location>
    </subcellularLocation>
</comment>
<dbReference type="GO" id="GO:0005524">
    <property type="term" value="F:ATP binding"/>
    <property type="evidence" value="ECO:0007669"/>
    <property type="project" value="UniProtKB-KW"/>
</dbReference>
<dbReference type="STRING" id="6186.A0A183KUG4"/>
<dbReference type="SMART" id="SM00129">
    <property type="entry name" value="KISc"/>
    <property type="match status" value="1"/>
</dbReference>
<evidence type="ECO:0000256" key="4">
    <source>
        <dbReference type="ARBA" id="ARBA00022840"/>
    </source>
</evidence>
<dbReference type="GO" id="GO:0007018">
    <property type="term" value="P:microtubule-based movement"/>
    <property type="evidence" value="ECO:0007669"/>
    <property type="project" value="InterPro"/>
</dbReference>
<accession>A0A183KUG4</accession>
<keyword evidence="6" id="KW-0206">Cytoskeleton</keyword>
<dbReference type="InterPro" id="IPR001752">
    <property type="entry name" value="Kinesin_motor_dom"/>
</dbReference>
<dbReference type="Pfam" id="PF00225">
    <property type="entry name" value="Kinesin"/>
    <property type="match status" value="1"/>
</dbReference>
<evidence type="ECO:0000256" key="6">
    <source>
        <dbReference type="ARBA" id="ARBA00023212"/>
    </source>
</evidence>
<evidence type="ECO:0000256" key="3">
    <source>
        <dbReference type="ARBA" id="ARBA00022741"/>
    </source>
</evidence>
<dbReference type="InterPro" id="IPR036961">
    <property type="entry name" value="Kinesin_motor_dom_sf"/>
</dbReference>
<comment type="caution">
    <text evidence="7">Lacks conserved residue(s) required for the propagation of feature annotation.</text>
</comment>
<dbReference type="PANTHER" id="PTHR47969:SF15">
    <property type="entry name" value="CHROMOSOME-ASSOCIATED KINESIN KIF4A-RELATED"/>
    <property type="match status" value="1"/>
</dbReference>
<dbReference type="GO" id="GO:0003777">
    <property type="term" value="F:microtubule motor activity"/>
    <property type="evidence" value="ECO:0007669"/>
    <property type="project" value="InterPro"/>
</dbReference>
<evidence type="ECO:0000256" key="1">
    <source>
        <dbReference type="ARBA" id="ARBA00004245"/>
    </source>
</evidence>
<dbReference type="WBParaSite" id="SCUD_0001870801-mRNA-1">
    <property type="protein sequence ID" value="SCUD_0001870801-mRNA-1"/>
    <property type="gene ID" value="SCUD_0001870801"/>
</dbReference>
<keyword evidence="4" id="KW-0067">ATP-binding</keyword>
<dbReference type="PROSITE" id="PS50067">
    <property type="entry name" value="KINESIN_MOTOR_2"/>
    <property type="match status" value="1"/>
</dbReference>
<dbReference type="InterPro" id="IPR027640">
    <property type="entry name" value="Kinesin-like_fam"/>
</dbReference>
<organism evidence="9">
    <name type="scientific">Schistosoma curassoni</name>
    <dbReference type="NCBI Taxonomy" id="6186"/>
    <lineage>
        <taxon>Eukaryota</taxon>
        <taxon>Metazoa</taxon>
        <taxon>Spiralia</taxon>
        <taxon>Lophotrochozoa</taxon>
        <taxon>Platyhelminthes</taxon>
        <taxon>Trematoda</taxon>
        <taxon>Digenea</taxon>
        <taxon>Strigeidida</taxon>
        <taxon>Schistosomatoidea</taxon>
        <taxon>Schistosomatidae</taxon>
        <taxon>Schistosoma</taxon>
    </lineage>
</organism>
<dbReference type="SUPFAM" id="SSF52540">
    <property type="entry name" value="P-loop containing nucleoside triphosphate hydrolases"/>
    <property type="match status" value="1"/>
</dbReference>
<keyword evidence="5" id="KW-0175">Coiled coil</keyword>
<keyword evidence="2" id="KW-0963">Cytoplasm</keyword>
<dbReference type="AlphaFoldDB" id="A0A183KUG4"/>
<sequence length="308" mass="35384">LSCQTDQLVVTRHSIFFHHIRFGYAWKGPGSKQCVIDTVEFIPILTDSLCSLTCIDINRGLLALGNVISALCERDAKKRSHIPYRDSRLTRLLQDSLGGNSTTLMLACVSPADINMEETLNTLRYADRARLIKNKPILNRADPKDAELAKLRVLSEKLLLCAELDHIVEQMNELYKNRFDTDHLHDTVISELQKIESILNSLNQFVRDKFNEYPELISYIQELEDILTGLIKLYNESNKVTKLQEHNRRLQCEMSRMVSVHERQQAVLKRRIEAAAAAESRLKELLLRQKAIRNERDECVSEGNNAKK</sequence>
<dbReference type="GO" id="GO:0051231">
    <property type="term" value="P:spindle elongation"/>
    <property type="evidence" value="ECO:0007669"/>
    <property type="project" value="TreeGrafter"/>
</dbReference>
<name>A0A183KUG4_9TREM</name>
<dbReference type="InterPro" id="IPR027417">
    <property type="entry name" value="P-loop_NTPase"/>
</dbReference>
<reference evidence="9" key="1">
    <citation type="submission" date="2016-06" db="UniProtKB">
        <authorList>
            <consortium name="WormBaseParasite"/>
        </authorList>
    </citation>
    <scope>IDENTIFICATION</scope>
</reference>